<dbReference type="PANTHER" id="PTHR47540">
    <property type="entry name" value="THIAMINE REPRESSIBLE GENES REGULATORY PROTEIN THI5"/>
    <property type="match status" value="1"/>
</dbReference>
<sequence>MASETQSESRKTRRTANACVACRQSKIKCSGDDPCQNCQRRSVQCRFTEGGTKVMVSEKSVQPQSRVSSCGYTDRAQRYLQDLQKQVEERQRSPSGSILDSGRQTVDTPLTYRSPPSAHLSSAPPPYRPSIEAASVNSQTSHPPYCSPQSQLRENFSPGLKRTSEAAFGPNTDVNGECRIDTSLASPALTAEGSQQQSDPANKVPSSSSYHGPGESPLSIWPSAFTIPSKIIKNTRRNRRTWIWLAPWSTWSFTLRLMLMLGDKLQPGVHMIPPQLIERDVYTISWNIRPPHEKPDVTGLPSLDYAIYMFHTFKFHLGQTYRLFDEVEFVNQIRDFYSDAQLKAEENRLWYVKFLLILAFGTAFHSTQPLPSGEPPGSKFFVRAMGLMPDHTALWKDSLLAIEVLAMVGLYLYSIDERESAHVYLGQAIRIAQLEGLHTQLPDSELGSDTVQSCRDLWWTLYIMDRHFSSSLGLPMSVQDSDISTPVNPPNVGSQEDSARSLQVNLSHLLSVILTTLYKPEKTPLGQFLEQTKSILHTLAHHAQDIERIISLKFRNSVDTMPRGTRYITLLYHQCVIVATRPLLLSVLKERLDILGHPGDENWESFLNQTAAVISTGIKSAVKTLQILSSEYSLLGKHLLSMTPAGDPLGADKPAYIEVFLPYDLEFTFGAALHLNMATALFPGVADDQGCRQLIHNILDNMIARGNRLAAVRKQELVYLESQCQELVSQVQQQGLQTLSLAVTDETASELARKADEEQQQRLLAAESMGLDADPVNMNCVHPPMTSDMEFLDNIGISSEEFMSIVHQIGDPDIMPDKFGVVEDVVIWVARS</sequence>
<dbReference type="AlphaFoldDB" id="A0A8H4TXD2"/>
<dbReference type="GO" id="GO:0005634">
    <property type="term" value="C:nucleus"/>
    <property type="evidence" value="ECO:0007669"/>
    <property type="project" value="UniProtKB-SubCell"/>
</dbReference>
<organism evidence="9 10">
    <name type="scientific">Fusarium sarcochroum</name>
    <dbReference type="NCBI Taxonomy" id="1208366"/>
    <lineage>
        <taxon>Eukaryota</taxon>
        <taxon>Fungi</taxon>
        <taxon>Dikarya</taxon>
        <taxon>Ascomycota</taxon>
        <taxon>Pezizomycotina</taxon>
        <taxon>Sordariomycetes</taxon>
        <taxon>Hypocreomycetidae</taxon>
        <taxon>Hypocreales</taxon>
        <taxon>Nectriaceae</taxon>
        <taxon>Fusarium</taxon>
        <taxon>Fusarium lateritium species complex</taxon>
    </lineage>
</organism>
<name>A0A8H4TXD2_9HYPO</name>
<reference evidence="9" key="2">
    <citation type="submission" date="2020-05" db="EMBL/GenBank/DDBJ databases">
        <authorList>
            <person name="Kim H.-S."/>
            <person name="Proctor R.H."/>
            <person name="Brown D.W."/>
        </authorList>
    </citation>
    <scope>NUCLEOTIDE SEQUENCE</scope>
    <source>
        <strain evidence="9">NRRL 20472</strain>
    </source>
</reference>
<feature type="region of interest" description="Disordered" evidence="7">
    <location>
        <begin position="190"/>
        <end position="215"/>
    </location>
</feature>
<evidence type="ECO:0000313" key="10">
    <source>
        <dbReference type="Proteomes" id="UP000622797"/>
    </source>
</evidence>
<feature type="compositionally biased region" description="Polar residues" evidence="7">
    <location>
        <begin position="93"/>
        <end position="108"/>
    </location>
</feature>
<dbReference type="Gene3D" id="4.10.240.10">
    <property type="entry name" value="Zn(2)-C6 fungal-type DNA-binding domain"/>
    <property type="match status" value="1"/>
</dbReference>
<dbReference type="Pfam" id="PF00172">
    <property type="entry name" value="Zn_clus"/>
    <property type="match status" value="1"/>
</dbReference>
<comment type="caution">
    <text evidence="9">The sequence shown here is derived from an EMBL/GenBank/DDBJ whole genome shotgun (WGS) entry which is preliminary data.</text>
</comment>
<evidence type="ECO:0000256" key="5">
    <source>
        <dbReference type="ARBA" id="ARBA00023163"/>
    </source>
</evidence>
<dbReference type="InterPro" id="IPR007219">
    <property type="entry name" value="XnlR_reg_dom"/>
</dbReference>
<reference evidence="9" key="1">
    <citation type="journal article" date="2020" name="BMC Genomics">
        <title>Correction to: Identification and distribution of gene clusters required for synthesis of sphingolipid metabolism inhibitors in diverse species of the filamentous fungus Fusarium.</title>
        <authorList>
            <person name="Kim H.S."/>
            <person name="Lohmar J.M."/>
            <person name="Busman M."/>
            <person name="Brown D.W."/>
            <person name="Naumann T.A."/>
            <person name="Divon H.H."/>
            <person name="Lysoe E."/>
            <person name="Uhlig S."/>
            <person name="Proctor R.H."/>
        </authorList>
    </citation>
    <scope>NUCLEOTIDE SEQUENCE</scope>
    <source>
        <strain evidence="9">NRRL 20472</strain>
    </source>
</reference>
<dbReference type="Proteomes" id="UP000622797">
    <property type="component" value="Unassembled WGS sequence"/>
</dbReference>
<dbReference type="GO" id="GO:0043565">
    <property type="term" value="F:sequence-specific DNA binding"/>
    <property type="evidence" value="ECO:0007669"/>
    <property type="project" value="TreeGrafter"/>
</dbReference>
<proteinExistence type="predicted"/>
<dbReference type="InterPro" id="IPR001138">
    <property type="entry name" value="Zn2Cys6_DnaBD"/>
</dbReference>
<dbReference type="PROSITE" id="PS50048">
    <property type="entry name" value="ZN2_CY6_FUNGAL_2"/>
    <property type="match status" value="1"/>
</dbReference>
<keyword evidence="3" id="KW-0805">Transcription regulation</keyword>
<evidence type="ECO:0000259" key="8">
    <source>
        <dbReference type="PROSITE" id="PS50048"/>
    </source>
</evidence>
<comment type="subcellular location">
    <subcellularLocation>
        <location evidence="1">Nucleus</location>
    </subcellularLocation>
</comment>
<gene>
    <name evidence="9" type="ORF">FSARC_6560</name>
</gene>
<protein>
    <recommendedName>
        <fullName evidence="8">Zn(2)-C6 fungal-type domain-containing protein</fullName>
    </recommendedName>
</protein>
<accession>A0A8H4TXD2</accession>
<dbReference type="CDD" id="cd12148">
    <property type="entry name" value="fungal_TF_MHR"/>
    <property type="match status" value="1"/>
</dbReference>
<keyword evidence="5" id="KW-0804">Transcription</keyword>
<evidence type="ECO:0000256" key="6">
    <source>
        <dbReference type="ARBA" id="ARBA00023242"/>
    </source>
</evidence>
<evidence type="ECO:0000256" key="3">
    <source>
        <dbReference type="ARBA" id="ARBA00023015"/>
    </source>
</evidence>
<evidence type="ECO:0000256" key="2">
    <source>
        <dbReference type="ARBA" id="ARBA00022723"/>
    </source>
</evidence>
<evidence type="ECO:0000256" key="1">
    <source>
        <dbReference type="ARBA" id="ARBA00004123"/>
    </source>
</evidence>
<evidence type="ECO:0000256" key="7">
    <source>
        <dbReference type="SAM" id="MobiDB-lite"/>
    </source>
</evidence>
<dbReference type="PROSITE" id="PS00463">
    <property type="entry name" value="ZN2_CY6_FUNGAL_1"/>
    <property type="match status" value="1"/>
</dbReference>
<dbReference type="OrthoDB" id="3266505at2759"/>
<feature type="domain" description="Zn(2)-C6 fungal-type" evidence="8">
    <location>
        <begin position="18"/>
        <end position="47"/>
    </location>
</feature>
<keyword evidence="10" id="KW-1185">Reference proteome</keyword>
<dbReference type="Pfam" id="PF04082">
    <property type="entry name" value="Fungal_trans"/>
    <property type="match status" value="1"/>
</dbReference>
<feature type="compositionally biased region" description="Polar residues" evidence="7">
    <location>
        <begin position="135"/>
        <end position="154"/>
    </location>
</feature>
<dbReference type="EMBL" id="JABEXW010000334">
    <property type="protein sequence ID" value="KAF4965665.1"/>
    <property type="molecule type" value="Genomic_DNA"/>
</dbReference>
<dbReference type="GO" id="GO:0045944">
    <property type="term" value="P:positive regulation of transcription by RNA polymerase II"/>
    <property type="evidence" value="ECO:0007669"/>
    <property type="project" value="TreeGrafter"/>
</dbReference>
<dbReference type="InterPro" id="IPR036864">
    <property type="entry name" value="Zn2-C6_fun-type_DNA-bd_sf"/>
</dbReference>
<evidence type="ECO:0000256" key="4">
    <source>
        <dbReference type="ARBA" id="ARBA00023125"/>
    </source>
</evidence>
<feature type="region of interest" description="Disordered" evidence="7">
    <location>
        <begin position="85"/>
        <end position="155"/>
    </location>
</feature>
<dbReference type="SMART" id="SM00906">
    <property type="entry name" value="Fungal_trans"/>
    <property type="match status" value="1"/>
</dbReference>
<dbReference type="CDD" id="cd00067">
    <property type="entry name" value="GAL4"/>
    <property type="match status" value="1"/>
</dbReference>
<evidence type="ECO:0000313" key="9">
    <source>
        <dbReference type="EMBL" id="KAF4965665.1"/>
    </source>
</evidence>
<dbReference type="GO" id="GO:0000981">
    <property type="term" value="F:DNA-binding transcription factor activity, RNA polymerase II-specific"/>
    <property type="evidence" value="ECO:0007669"/>
    <property type="project" value="InterPro"/>
</dbReference>
<keyword evidence="4" id="KW-0238">DNA-binding</keyword>
<dbReference type="PANTHER" id="PTHR47540:SF6">
    <property type="entry name" value="ZN(II)2CYS6 TRANSCRIPTION FACTOR (EUROFUNG)"/>
    <property type="match status" value="1"/>
</dbReference>
<dbReference type="GO" id="GO:0008270">
    <property type="term" value="F:zinc ion binding"/>
    <property type="evidence" value="ECO:0007669"/>
    <property type="project" value="InterPro"/>
</dbReference>
<keyword evidence="2" id="KW-0479">Metal-binding</keyword>
<keyword evidence="6" id="KW-0539">Nucleus</keyword>
<dbReference type="InterPro" id="IPR051711">
    <property type="entry name" value="Stress_Response_Reg"/>
</dbReference>
<dbReference type="SUPFAM" id="SSF57701">
    <property type="entry name" value="Zn2/Cys6 DNA-binding domain"/>
    <property type="match status" value="1"/>
</dbReference>
<dbReference type="SMART" id="SM00066">
    <property type="entry name" value="GAL4"/>
    <property type="match status" value="1"/>
</dbReference>
<feature type="compositionally biased region" description="Polar residues" evidence="7">
    <location>
        <begin position="192"/>
        <end position="210"/>
    </location>
</feature>
<dbReference type="GO" id="GO:0006351">
    <property type="term" value="P:DNA-templated transcription"/>
    <property type="evidence" value="ECO:0007669"/>
    <property type="project" value="InterPro"/>
</dbReference>